<feature type="non-terminal residue" evidence="1">
    <location>
        <position position="1"/>
    </location>
</feature>
<evidence type="ECO:0000313" key="2">
    <source>
        <dbReference type="Proteomes" id="UP001642487"/>
    </source>
</evidence>
<evidence type="ECO:0000313" key="1">
    <source>
        <dbReference type="EMBL" id="CAK9324052.1"/>
    </source>
</evidence>
<feature type="non-terminal residue" evidence="1">
    <location>
        <position position="60"/>
    </location>
</feature>
<name>A0ABP0Z076_9ROSI</name>
<dbReference type="EMBL" id="OZ021740">
    <property type="protein sequence ID" value="CAK9324052.1"/>
    <property type="molecule type" value="Genomic_DNA"/>
</dbReference>
<protein>
    <submittedName>
        <fullName evidence="1">Uncharacterized protein</fullName>
    </submittedName>
</protein>
<dbReference type="Proteomes" id="UP001642487">
    <property type="component" value="Chromosome 6"/>
</dbReference>
<reference evidence="1 2" key="1">
    <citation type="submission" date="2024-03" db="EMBL/GenBank/DDBJ databases">
        <authorList>
            <person name="Gkanogiannis A."/>
            <person name="Becerra Lopez-Lavalle L."/>
        </authorList>
    </citation>
    <scope>NUCLEOTIDE SEQUENCE [LARGE SCALE GENOMIC DNA]</scope>
</reference>
<gene>
    <name evidence="1" type="ORF">CITCOLO1_LOCUS16269</name>
</gene>
<organism evidence="1 2">
    <name type="scientific">Citrullus colocynthis</name>
    <name type="common">colocynth</name>
    <dbReference type="NCBI Taxonomy" id="252529"/>
    <lineage>
        <taxon>Eukaryota</taxon>
        <taxon>Viridiplantae</taxon>
        <taxon>Streptophyta</taxon>
        <taxon>Embryophyta</taxon>
        <taxon>Tracheophyta</taxon>
        <taxon>Spermatophyta</taxon>
        <taxon>Magnoliopsida</taxon>
        <taxon>eudicotyledons</taxon>
        <taxon>Gunneridae</taxon>
        <taxon>Pentapetalae</taxon>
        <taxon>rosids</taxon>
        <taxon>fabids</taxon>
        <taxon>Cucurbitales</taxon>
        <taxon>Cucurbitaceae</taxon>
        <taxon>Benincaseae</taxon>
        <taxon>Citrullus</taxon>
    </lineage>
</organism>
<accession>A0ABP0Z076</accession>
<proteinExistence type="predicted"/>
<sequence length="60" mass="6909">RGRNKFPHTVLQKHRIFGIHSRLPLWRGQGITDPHRFSRGPVSDRLGHPGLWFKNTSLAA</sequence>
<keyword evidence="2" id="KW-1185">Reference proteome</keyword>